<feature type="domain" description="PurM-like N-terminal" evidence="3">
    <location>
        <begin position="26"/>
        <end position="136"/>
    </location>
</feature>
<dbReference type="InterPro" id="IPR016188">
    <property type="entry name" value="PurM-like_N"/>
</dbReference>
<feature type="binding site" evidence="2">
    <location>
        <position position="211"/>
    </location>
    <ligand>
        <name>ATP</name>
        <dbReference type="ChEBI" id="CHEBI:30616"/>
    </ligand>
</feature>
<feature type="domain" description="PurM-like C-terminal" evidence="4">
    <location>
        <begin position="148"/>
        <end position="298"/>
    </location>
</feature>
<feature type="binding site" evidence="2">
    <location>
        <position position="209"/>
    </location>
    <ligand>
        <name>Mg(2+)</name>
        <dbReference type="ChEBI" id="CHEBI:18420"/>
        <label>3</label>
    </ligand>
</feature>
<keyword evidence="2" id="KW-0479">Metal-binding</keyword>
<dbReference type="SUPFAM" id="SSF56042">
    <property type="entry name" value="PurM C-terminal domain-like"/>
    <property type="match status" value="1"/>
</dbReference>
<keyword evidence="6" id="KW-1185">Reference proteome</keyword>
<proteinExistence type="inferred from homology"/>
<feature type="binding site" evidence="2">
    <location>
        <position position="43"/>
    </location>
    <ligand>
        <name>Mg(2+)</name>
        <dbReference type="ChEBI" id="CHEBI:18420"/>
        <label>4</label>
    </ligand>
</feature>
<dbReference type="Pfam" id="PF00586">
    <property type="entry name" value="AIRS"/>
    <property type="match status" value="1"/>
</dbReference>
<feature type="binding site" evidence="2">
    <location>
        <position position="212"/>
    </location>
    <ligand>
        <name>Mg(2+)</name>
        <dbReference type="ChEBI" id="CHEBI:18420"/>
        <label>5</label>
    </ligand>
</feature>
<evidence type="ECO:0000256" key="2">
    <source>
        <dbReference type="HAMAP-Rule" id="MF_02128"/>
    </source>
</evidence>
<keyword evidence="2" id="KW-0547">Nucleotide-binding</keyword>
<dbReference type="InterPro" id="IPR010918">
    <property type="entry name" value="PurM-like_C_dom"/>
</dbReference>
<keyword evidence="2" id="KW-0067">ATP-binding</keyword>
<dbReference type="InterPro" id="IPR006283">
    <property type="entry name" value="ThiL-like"/>
</dbReference>
<comment type="function">
    <text evidence="2">Catalyzes the ATP-dependent phosphorylation of thiamine-monophosphate (TMP) to form thiamine-pyrophosphate (TPP), the active form of vitamin B1.</text>
</comment>
<feature type="binding site" evidence="2">
    <location>
        <position position="44"/>
    </location>
    <ligand>
        <name>Mg(2+)</name>
        <dbReference type="ChEBI" id="CHEBI:18420"/>
        <label>1</label>
    </ligand>
</feature>
<dbReference type="Pfam" id="PF02769">
    <property type="entry name" value="AIRS_C"/>
    <property type="match status" value="1"/>
</dbReference>
<feature type="binding site" evidence="2">
    <location>
        <position position="260"/>
    </location>
    <ligand>
        <name>substrate</name>
    </ligand>
</feature>
<comment type="miscellaneous">
    <text evidence="2">Reaction mechanism of ThiL seems to utilize a direct, inline transfer of the gamma-phosphate of ATP to TMP rather than a phosphorylated enzyme intermediate.</text>
</comment>
<reference evidence="5 6" key="1">
    <citation type="submission" date="2023-09" db="EMBL/GenBank/DDBJ databases">
        <authorList>
            <person name="Rey-Velasco X."/>
        </authorList>
    </citation>
    <scope>NUCLEOTIDE SEQUENCE [LARGE SCALE GENOMIC DNA]</scope>
    <source>
        <strain evidence="5 6">P385</strain>
    </source>
</reference>
<dbReference type="PANTHER" id="PTHR30270:SF0">
    <property type="entry name" value="THIAMINE-MONOPHOSPHATE KINASE"/>
    <property type="match status" value="1"/>
</dbReference>
<keyword evidence="2 5" id="KW-0808">Transferase</keyword>
<comment type="similarity">
    <text evidence="2">Belongs to the thiamine-monophosphate kinase family.</text>
</comment>
<dbReference type="EC" id="2.7.4.16" evidence="2"/>
<comment type="catalytic activity">
    <reaction evidence="2">
        <text>thiamine phosphate + ATP = thiamine diphosphate + ADP</text>
        <dbReference type="Rhea" id="RHEA:15913"/>
        <dbReference type="ChEBI" id="CHEBI:30616"/>
        <dbReference type="ChEBI" id="CHEBI:37575"/>
        <dbReference type="ChEBI" id="CHEBI:58937"/>
        <dbReference type="ChEBI" id="CHEBI:456216"/>
        <dbReference type="EC" id="2.7.4.16"/>
    </reaction>
</comment>
<dbReference type="RefSeq" id="WP_311658960.1">
    <property type="nucleotide sequence ID" value="NZ_JAVRHY010000007.1"/>
</dbReference>
<protein>
    <recommendedName>
        <fullName evidence="2">Thiamine-monophosphate kinase</fullName>
        <shortName evidence="2">TMP kinase</shortName>
        <shortName evidence="2">Thiamine-phosphate kinase</shortName>
        <ecNumber evidence="2">2.7.4.16</ecNumber>
    </recommendedName>
</protein>
<feature type="binding site" evidence="2">
    <location>
        <position position="144"/>
    </location>
    <ligand>
        <name>ATP</name>
        <dbReference type="ChEBI" id="CHEBI:30616"/>
    </ligand>
</feature>
<feature type="binding site" evidence="2">
    <location>
        <position position="52"/>
    </location>
    <ligand>
        <name>substrate</name>
    </ligand>
</feature>
<evidence type="ECO:0000259" key="4">
    <source>
        <dbReference type="Pfam" id="PF02769"/>
    </source>
</evidence>
<evidence type="ECO:0000259" key="3">
    <source>
        <dbReference type="Pfam" id="PF00586"/>
    </source>
</evidence>
<gene>
    <name evidence="2 5" type="primary">thiL</name>
    <name evidence="5" type="ORF">RM531_09795</name>
</gene>
<feature type="binding site" evidence="2">
    <location>
        <position position="45"/>
    </location>
    <ligand>
        <name>Mg(2+)</name>
        <dbReference type="ChEBI" id="CHEBI:18420"/>
        <label>1</label>
    </ligand>
</feature>
<dbReference type="PANTHER" id="PTHR30270">
    <property type="entry name" value="THIAMINE-MONOPHOSPHATE KINASE"/>
    <property type="match status" value="1"/>
</dbReference>
<comment type="caution">
    <text evidence="2">Lacks conserved residue(s) required for the propagation of feature annotation.</text>
</comment>
<dbReference type="InterPro" id="IPR036676">
    <property type="entry name" value="PurM-like_C_sf"/>
</dbReference>
<evidence type="ECO:0000313" key="5">
    <source>
        <dbReference type="EMBL" id="MDT0618764.1"/>
    </source>
</evidence>
<dbReference type="EMBL" id="JAVRHY010000007">
    <property type="protein sequence ID" value="MDT0618764.1"/>
    <property type="molecule type" value="Genomic_DNA"/>
</dbReference>
<dbReference type="InterPro" id="IPR036921">
    <property type="entry name" value="PurM-like_N_sf"/>
</dbReference>
<keyword evidence="2" id="KW-0460">Magnesium</keyword>
<accession>A0ABU3B945</accession>
<dbReference type="Gene3D" id="3.90.650.10">
    <property type="entry name" value="PurM-like C-terminal domain"/>
    <property type="match status" value="1"/>
</dbReference>
<comment type="pathway">
    <text evidence="2">Cofactor biosynthesis; thiamine diphosphate biosynthesis; thiamine diphosphate from thiamine phosphate: step 1/1.</text>
</comment>
<dbReference type="HAMAP" id="MF_02128">
    <property type="entry name" value="TMP_kinase"/>
    <property type="match status" value="1"/>
</dbReference>
<feature type="binding site" evidence="2">
    <location>
        <position position="73"/>
    </location>
    <ligand>
        <name>Mg(2+)</name>
        <dbReference type="ChEBI" id="CHEBI:18420"/>
        <label>3</label>
    </ligand>
</feature>
<feature type="binding site" evidence="2">
    <location>
        <position position="28"/>
    </location>
    <ligand>
        <name>Mg(2+)</name>
        <dbReference type="ChEBI" id="CHEBI:18420"/>
        <label>4</label>
    </ligand>
</feature>
<sequence>MSEFDLIRRLTAGARTRRDDVVVGPGDDGAVMAVPPGHELVLTTDALVSGRHFPADTPPADIGWKSLAVNLSDLAAMGAEPAWITVALVLPEHDLDWLTGFMAGFAPLLEASGAALVGGDLTRGPLTVSIQAAGLVPAGRALRRDGARPGDRIAVTGTLGDAAAGLADWLAARHPVDEHDRFLRDRLTRPAPRLTAGRWLRDRASAAVDVSDGLAADLTHLLAASGVGGWIDPAALPASAALRHRLADADRAAAQLSGGDDYELCVCLPAAVADVAMTECPDGLTVVGRVEAEAGLRLAGPDGSMQAWQGTGYDHFPTGG</sequence>
<dbReference type="GO" id="GO:0009030">
    <property type="term" value="F:thiamine-phosphate kinase activity"/>
    <property type="evidence" value="ECO:0007669"/>
    <property type="project" value="UniProtKB-EC"/>
</dbReference>
<feature type="binding site" evidence="2">
    <location>
        <position position="120"/>
    </location>
    <ligand>
        <name>Mg(2+)</name>
        <dbReference type="ChEBI" id="CHEBI:18420"/>
        <label>1</label>
    </ligand>
</feature>
<evidence type="ECO:0000256" key="1">
    <source>
        <dbReference type="ARBA" id="ARBA00022977"/>
    </source>
</evidence>
<dbReference type="NCBIfam" id="TIGR01379">
    <property type="entry name" value="thiL"/>
    <property type="match status" value="1"/>
</dbReference>
<dbReference type="SUPFAM" id="SSF55326">
    <property type="entry name" value="PurM N-terminal domain-like"/>
    <property type="match status" value="1"/>
</dbReference>
<comment type="caution">
    <text evidence="5">The sequence shown here is derived from an EMBL/GenBank/DDBJ whole genome shotgun (WGS) entry which is preliminary data.</text>
</comment>
<dbReference type="Gene3D" id="3.30.1330.10">
    <property type="entry name" value="PurM-like, N-terminal domain"/>
    <property type="match status" value="1"/>
</dbReference>
<feature type="binding site" evidence="2">
    <location>
        <position position="313"/>
    </location>
    <ligand>
        <name>substrate</name>
    </ligand>
</feature>
<keyword evidence="2 5" id="KW-0418">Kinase</keyword>
<organism evidence="5 6">
    <name type="scientific">Spectribacter acetivorans</name>
    <dbReference type="NCBI Taxonomy" id="3075603"/>
    <lineage>
        <taxon>Bacteria</taxon>
        <taxon>Pseudomonadati</taxon>
        <taxon>Pseudomonadota</taxon>
        <taxon>Gammaproteobacteria</taxon>
        <taxon>Salinisphaerales</taxon>
        <taxon>Salinisphaeraceae</taxon>
        <taxon>Spectribacter</taxon>
    </lineage>
</organism>
<dbReference type="PIRSF" id="PIRSF005303">
    <property type="entry name" value="Thiam_monoph_kin"/>
    <property type="match status" value="1"/>
</dbReference>
<evidence type="ECO:0000313" key="6">
    <source>
        <dbReference type="Proteomes" id="UP001259982"/>
    </source>
</evidence>
<feature type="binding site" evidence="2">
    <location>
        <position position="73"/>
    </location>
    <ligand>
        <name>Mg(2+)</name>
        <dbReference type="ChEBI" id="CHEBI:18420"/>
        <label>4</label>
    </ligand>
</feature>
<dbReference type="Proteomes" id="UP001259982">
    <property type="component" value="Unassembled WGS sequence"/>
</dbReference>
<name>A0ABU3B945_9GAMM</name>
<keyword evidence="1 2" id="KW-0784">Thiamine biosynthesis</keyword>
<feature type="binding site" evidence="2">
    <location>
        <position position="28"/>
    </location>
    <ligand>
        <name>Mg(2+)</name>
        <dbReference type="ChEBI" id="CHEBI:18420"/>
        <label>3</label>
    </ligand>
</feature>
<feature type="binding site" evidence="2">
    <location>
        <position position="45"/>
    </location>
    <ligand>
        <name>Mg(2+)</name>
        <dbReference type="ChEBI" id="CHEBI:18420"/>
        <label>2</label>
    </ligand>
</feature>
<dbReference type="CDD" id="cd02194">
    <property type="entry name" value="ThiL"/>
    <property type="match status" value="1"/>
</dbReference>
<feature type="binding site" evidence="2">
    <location>
        <position position="73"/>
    </location>
    <ligand>
        <name>Mg(2+)</name>
        <dbReference type="ChEBI" id="CHEBI:18420"/>
        <label>2</label>
    </ligand>
</feature>
<feature type="binding site" evidence="2">
    <location>
        <begin position="119"/>
        <end position="120"/>
    </location>
    <ligand>
        <name>ATP</name>
        <dbReference type="ChEBI" id="CHEBI:30616"/>
    </ligand>
</feature>